<name>A0A376H5X6_ENTGA</name>
<reference evidence="2 5" key="2">
    <citation type="submission" date="2019-04" db="EMBL/GenBank/DDBJ databases">
        <title>Step-wise assembly of the neonatal virome modulated by breast feeding.</title>
        <authorList>
            <person name="Liang G."/>
            <person name="Bushman F."/>
        </authorList>
    </citation>
    <scope>NUCLEOTIDE SEQUENCE [LARGE SCALE GENOMIC DNA]</scope>
    <source>
        <strain evidence="2 5">E3404</strain>
    </source>
</reference>
<dbReference type="Proteomes" id="UP000254807">
    <property type="component" value="Unassembled WGS sequence"/>
</dbReference>
<reference evidence="1" key="3">
    <citation type="submission" date="2023-03" db="EMBL/GenBank/DDBJ databases">
        <authorList>
            <person name="Shen W."/>
            <person name="Cai J."/>
        </authorList>
    </citation>
    <scope>NUCLEOTIDE SEQUENCE</scope>
    <source>
        <strain evidence="1">K69-2</strain>
    </source>
</reference>
<evidence type="ECO:0000313" key="5">
    <source>
        <dbReference type="Proteomes" id="UP000439965"/>
    </source>
</evidence>
<accession>A0A376H5X6</accession>
<dbReference type="Proteomes" id="UP001183682">
    <property type="component" value="Unassembled WGS sequence"/>
</dbReference>
<organism evidence="3 4">
    <name type="scientific">Enterococcus gallinarum</name>
    <dbReference type="NCBI Taxonomy" id="1353"/>
    <lineage>
        <taxon>Bacteria</taxon>
        <taxon>Bacillati</taxon>
        <taxon>Bacillota</taxon>
        <taxon>Bacilli</taxon>
        <taxon>Lactobacillales</taxon>
        <taxon>Enterococcaceae</taxon>
        <taxon>Enterococcus</taxon>
    </lineage>
</organism>
<evidence type="ECO:0000313" key="3">
    <source>
        <dbReference type="EMBL" id="STD83559.1"/>
    </source>
</evidence>
<dbReference type="EMBL" id="JARPZN010000023">
    <property type="protein sequence ID" value="MDT2691907.1"/>
    <property type="molecule type" value="Genomic_DNA"/>
</dbReference>
<evidence type="ECO:0000313" key="1">
    <source>
        <dbReference type="EMBL" id="MDT2691907.1"/>
    </source>
</evidence>
<evidence type="ECO:0000313" key="4">
    <source>
        <dbReference type="Proteomes" id="UP000254807"/>
    </source>
</evidence>
<dbReference type="RefSeq" id="WP_003128934.1">
    <property type="nucleotide sequence ID" value="NZ_CAAKOE010000043.1"/>
</dbReference>
<evidence type="ECO:0000313" key="2">
    <source>
        <dbReference type="EMBL" id="MXS27414.1"/>
    </source>
</evidence>
<dbReference type="EMBL" id="WVTI01000021">
    <property type="protein sequence ID" value="MXS27414.1"/>
    <property type="molecule type" value="Genomic_DNA"/>
</dbReference>
<proteinExistence type="predicted"/>
<protein>
    <submittedName>
        <fullName evidence="3">Uncharacterized protein</fullName>
    </submittedName>
</protein>
<dbReference type="GeneID" id="93222786"/>
<dbReference type="OrthoDB" id="2190171at2"/>
<keyword evidence="4" id="KW-1185">Reference proteome</keyword>
<gene>
    <name evidence="2" type="ORF">GTI89_15245</name>
    <name evidence="3" type="ORF">NCTC12360_02026</name>
    <name evidence="1" type="ORF">P7E30_17170</name>
</gene>
<sequence length="129" mass="14592">MKKISRILWVMVTSCFVFLYTEKSTNAKEVSISEADISENYSEQSAVEITDESLANLALNFAKEFKGTEDLVVSSIIPIYDTEEKIISYSVDFIKEGVTHGYVIIDLRMEGTYIAQFSIELGSKSLYDF</sequence>
<dbReference type="EMBL" id="UFYW01000001">
    <property type="protein sequence ID" value="STD83559.1"/>
    <property type="molecule type" value="Genomic_DNA"/>
</dbReference>
<reference evidence="3 4" key="1">
    <citation type="submission" date="2018-06" db="EMBL/GenBank/DDBJ databases">
        <authorList>
            <consortium name="Pathogen Informatics"/>
            <person name="Doyle S."/>
        </authorList>
    </citation>
    <scope>NUCLEOTIDE SEQUENCE [LARGE SCALE GENOMIC DNA]</scope>
    <source>
        <strain evidence="3 4">NCTC12360</strain>
    </source>
</reference>
<dbReference type="AlphaFoldDB" id="A0A376H5X6"/>
<dbReference type="Proteomes" id="UP000439965">
    <property type="component" value="Unassembled WGS sequence"/>
</dbReference>